<dbReference type="AlphaFoldDB" id="A0A927FCH6"/>
<dbReference type="GO" id="GO:0016747">
    <property type="term" value="F:acyltransferase activity, transferring groups other than amino-acyl groups"/>
    <property type="evidence" value="ECO:0007669"/>
    <property type="project" value="InterPro"/>
</dbReference>
<keyword evidence="5" id="KW-1185">Reference proteome</keyword>
<organism evidence="4 5">
    <name type="scientific">Pelagicoccus enzymogenes</name>
    <dbReference type="NCBI Taxonomy" id="2773457"/>
    <lineage>
        <taxon>Bacteria</taxon>
        <taxon>Pseudomonadati</taxon>
        <taxon>Verrucomicrobiota</taxon>
        <taxon>Opitutia</taxon>
        <taxon>Puniceicoccales</taxon>
        <taxon>Pelagicoccaceae</taxon>
        <taxon>Pelagicoccus</taxon>
    </lineage>
</organism>
<gene>
    <name evidence="4" type="ORF">IEN85_17255</name>
</gene>
<dbReference type="Gene3D" id="3.40.630.30">
    <property type="match status" value="1"/>
</dbReference>
<dbReference type="PROSITE" id="PS51186">
    <property type="entry name" value="GNAT"/>
    <property type="match status" value="1"/>
</dbReference>
<evidence type="ECO:0000256" key="2">
    <source>
        <dbReference type="ARBA" id="ARBA00023315"/>
    </source>
</evidence>
<dbReference type="InterPro" id="IPR016181">
    <property type="entry name" value="Acyl_CoA_acyltransferase"/>
</dbReference>
<dbReference type="SUPFAM" id="SSF55729">
    <property type="entry name" value="Acyl-CoA N-acyltransferases (Nat)"/>
    <property type="match status" value="1"/>
</dbReference>
<name>A0A927FCH6_9BACT</name>
<keyword evidence="1" id="KW-0808">Transferase</keyword>
<dbReference type="CDD" id="cd04301">
    <property type="entry name" value="NAT_SF"/>
    <property type="match status" value="1"/>
</dbReference>
<dbReference type="RefSeq" id="WP_191618350.1">
    <property type="nucleotide sequence ID" value="NZ_JACYFG010000040.1"/>
</dbReference>
<dbReference type="Proteomes" id="UP000622317">
    <property type="component" value="Unassembled WGS sequence"/>
</dbReference>
<accession>A0A927FCH6</accession>
<protein>
    <submittedName>
        <fullName evidence="4">GNAT family N-acetyltransferase</fullName>
    </submittedName>
</protein>
<dbReference type="PANTHER" id="PTHR43877:SF1">
    <property type="entry name" value="ACETYLTRANSFERASE"/>
    <property type="match status" value="1"/>
</dbReference>
<reference evidence="4" key="1">
    <citation type="submission" date="2020-09" db="EMBL/GenBank/DDBJ databases">
        <title>Pelagicoccus enzymogenes sp. nov. with an EPS production, isolated from marine sediment.</title>
        <authorList>
            <person name="Feng X."/>
        </authorList>
    </citation>
    <scope>NUCLEOTIDE SEQUENCE</scope>
    <source>
        <strain evidence="4">NFK12</strain>
    </source>
</reference>
<dbReference type="InterPro" id="IPR000182">
    <property type="entry name" value="GNAT_dom"/>
</dbReference>
<dbReference type="PANTHER" id="PTHR43877">
    <property type="entry name" value="AMINOALKYLPHOSPHONATE N-ACETYLTRANSFERASE-RELATED-RELATED"/>
    <property type="match status" value="1"/>
</dbReference>
<evidence type="ECO:0000313" key="5">
    <source>
        <dbReference type="Proteomes" id="UP000622317"/>
    </source>
</evidence>
<evidence type="ECO:0000259" key="3">
    <source>
        <dbReference type="PROSITE" id="PS51186"/>
    </source>
</evidence>
<keyword evidence="2" id="KW-0012">Acyltransferase</keyword>
<evidence type="ECO:0000256" key="1">
    <source>
        <dbReference type="ARBA" id="ARBA00022679"/>
    </source>
</evidence>
<dbReference type="Pfam" id="PF13673">
    <property type="entry name" value="Acetyltransf_10"/>
    <property type="match status" value="1"/>
</dbReference>
<comment type="caution">
    <text evidence="4">The sequence shown here is derived from an EMBL/GenBank/DDBJ whole genome shotgun (WGS) entry which is preliminary data.</text>
</comment>
<dbReference type="InterPro" id="IPR050832">
    <property type="entry name" value="Bact_Acetyltransf"/>
</dbReference>
<sequence length="142" mass="16096">MTFRQFSTRDEAYSMAIQLRDAHLRAPLGLKLNELDTAGEDQQLHFGLFDGQRILACVSFKQLDDKRMKLRQMVVDPSLQRSGLGRTLIANAEETLMKRGCLEITLSARASARAFYEKLGYRAIGESFVEVGIEHLKMDKSL</sequence>
<proteinExistence type="predicted"/>
<dbReference type="EMBL" id="JACYFG010000040">
    <property type="protein sequence ID" value="MBD5781251.1"/>
    <property type="molecule type" value="Genomic_DNA"/>
</dbReference>
<evidence type="ECO:0000313" key="4">
    <source>
        <dbReference type="EMBL" id="MBD5781251.1"/>
    </source>
</evidence>
<feature type="domain" description="N-acetyltransferase" evidence="3">
    <location>
        <begin position="1"/>
        <end position="142"/>
    </location>
</feature>